<evidence type="ECO:0000259" key="5">
    <source>
        <dbReference type="Pfam" id="PF00294"/>
    </source>
</evidence>
<dbReference type="InterPro" id="IPR002173">
    <property type="entry name" value="Carboh/pur_kinase_PfkB_CS"/>
</dbReference>
<organism evidence="6 7">
    <name type="scientific">Methanococcus aeolicus (strain ATCC BAA-1280 / DSM 17508 / OCM 812 / Nankai-3)</name>
    <dbReference type="NCBI Taxonomy" id="419665"/>
    <lineage>
        <taxon>Archaea</taxon>
        <taxon>Methanobacteriati</taxon>
        <taxon>Methanobacteriota</taxon>
        <taxon>Methanomada group</taxon>
        <taxon>Methanococci</taxon>
        <taxon>Methanococcales</taxon>
        <taxon>Methanococcaceae</taxon>
        <taxon>Methanococcus</taxon>
    </lineage>
</organism>
<dbReference type="AlphaFoldDB" id="A6UWA6"/>
<feature type="domain" description="Carbohydrate kinase PfkB" evidence="5">
    <location>
        <begin position="3"/>
        <end position="286"/>
    </location>
</feature>
<dbReference type="InterPro" id="IPR011611">
    <property type="entry name" value="PfkB_dom"/>
</dbReference>
<dbReference type="Pfam" id="PF00294">
    <property type="entry name" value="PfkB"/>
    <property type="match status" value="1"/>
</dbReference>
<evidence type="ECO:0000256" key="4">
    <source>
        <dbReference type="RuleBase" id="RU003704"/>
    </source>
</evidence>
<sequence length="298" mass="32872">MNNKIITVGHIALDYIFNVAELPKPNTSVQIPTAKKYYGGAACNVAVGAVKLGISSGIISCVGQDIVSSGYSNYLKNLGVDISGVYHSENEETPKAWIFTDPQNNQITFFLWGAAKHYPELSVPSFDCDIVHLATGDAKFNVRCAKSAKSNGTMVSFDPGQDLPQYNKEDMEDMVNNVDFMFMNNHEYERVLDLLNVDLDYLTNKINILVITYGKDGSIIYHGGKKIEIPVIPANSIDPTGAGDSYRAGFLTAYLKGMDLYDCGKIASCMASFVVEKKGCQTNFPTWDEIMHRLEKTE</sequence>
<dbReference type="InterPro" id="IPR029056">
    <property type="entry name" value="Ribokinase-like"/>
</dbReference>
<dbReference type="STRING" id="419665.Maeo_1201"/>
<dbReference type="Gene3D" id="3.40.1190.20">
    <property type="match status" value="1"/>
</dbReference>
<dbReference type="InterPro" id="IPR002139">
    <property type="entry name" value="Ribo/fructo_kinase"/>
</dbReference>
<dbReference type="EMBL" id="CP000743">
    <property type="protein sequence ID" value="ABR56778.1"/>
    <property type="molecule type" value="Genomic_DNA"/>
</dbReference>
<keyword evidence="3 4" id="KW-0418">Kinase</keyword>
<gene>
    <name evidence="6" type="ordered locus">Maeo_1201</name>
</gene>
<proteinExistence type="inferred from homology"/>
<evidence type="ECO:0000256" key="3">
    <source>
        <dbReference type="ARBA" id="ARBA00022777"/>
    </source>
</evidence>
<dbReference type="GO" id="GO:0016301">
    <property type="term" value="F:kinase activity"/>
    <property type="evidence" value="ECO:0007669"/>
    <property type="project" value="UniProtKB-KW"/>
</dbReference>
<dbReference type="HOGENOM" id="CLU_027634_5_2_2"/>
<keyword evidence="2 4" id="KW-0808">Transferase</keyword>
<evidence type="ECO:0000256" key="2">
    <source>
        <dbReference type="ARBA" id="ARBA00022679"/>
    </source>
</evidence>
<dbReference type="SUPFAM" id="SSF53613">
    <property type="entry name" value="Ribokinase-like"/>
    <property type="match status" value="1"/>
</dbReference>
<dbReference type="GeneID" id="5327456"/>
<dbReference type="OrthoDB" id="26949at2157"/>
<dbReference type="eggNOG" id="arCOG00014">
    <property type="taxonomic scope" value="Archaea"/>
</dbReference>
<dbReference type="Proteomes" id="UP000001106">
    <property type="component" value="Chromosome"/>
</dbReference>
<dbReference type="KEGG" id="mae:Maeo_1201"/>
<dbReference type="CDD" id="cd01942">
    <property type="entry name" value="ribokinase_group_A"/>
    <property type="match status" value="1"/>
</dbReference>
<name>A6UWA6_META3</name>
<evidence type="ECO:0000313" key="6">
    <source>
        <dbReference type="EMBL" id="ABR56778.1"/>
    </source>
</evidence>
<evidence type="ECO:0000256" key="1">
    <source>
        <dbReference type="ARBA" id="ARBA00010688"/>
    </source>
</evidence>
<dbReference type="RefSeq" id="WP_011973910.1">
    <property type="nucleotide sequence ID" value="NC_009635.1"/>
</dbReference>
<dbReference type="PANTHER" id="PTHR10584">
    <property type="entry name" value="SUGAR KINASE"/>
    <property type="match status" value="1"/>
</dbReference>
<dbReference type="PRINTS" id="PR00990">
    <property type="entry name" value="RIBOKINASE"/>
</dbReference>
<dbReference type="PROSITE" id="PS00584">
    <property type="entry name" value="PFKB_KINASES_2"/>
    <property type="match status" value="1"/>
</dbReference>
<keyword evidence="7" id="KW-1185">Reference proteome</keyword>
<protein>
    <submittedName>
        <fullName evidence="6">PfkB domain protein</fullName>
    </submittedName>
</protein>
<evidence type="ECO:0000313" key="7">
    <source>
        <dbReference type="Proteomes" id="UP000001106"/>
    </source>
</evidence>
<dbReference type="PANTHER" id="PTHR10584:SF166">
    <property type="entry name" value="RIBOKINASE"/>
    <property type="match status" value="1"/>
</dbReference>
<comment type="similarity">
    <text evidence="1 4">Belongs to the carbohydrate kinase PfkB family.</text>
</comment>
<dbReference type="GO" id="GO:0006796">
    <property type="term" value="P:phosphate-containing compound metabolic process"/>
    <property type="evidence" value="ECO:0007669"/>
    <property type="project" value="UniProtKB-ARBA"/>
</dbReference>
<reference evidence="6" key="1">
    <citation type="submission" date="2007-06" db="EMBL/GenBank/DDBJ databases">
        <title>Complete sequence of Methanococcus aeolicus Nankai-3.</title>
        <authorList>
            <consortium name="US DOE Joint Genome Institute"/>
            <person name="Copeland A."/>
            <person name="Lucas S."/>
            <person name="Lapidus A."/>
            <person name="Barry K."/>
            <person name="Glavina del Rio T."/>
            <person name="Dalin E."/>
            <person name="Tice H."/>
            <person name="Pitluck S."/>
            <person name="Chain P."/>
            <person name="Malfatti S."/>
            <person name="Shin M."/>
            <person name="Vergez L."/>
            <person name="Schmutz J."/>
            <person name="Larimer F."/>
            <person name="Land M."/>
            <person name="Hauser L."/>
            <person name="Kyrpides N."/>
            <person name="Lykidis A."/>
            <person name="Sieprawska-Lupa M."/>
            <person name="Whitman W.B."/>
            <person name="Richardson P."/>
        </authorList>
    </citation>
    <scope>NUCLEOTIDE SEQUENCE [LARGE SCALE GENOMIC DNA]</scope>
    <source>
        <strain evidence="6">Nankai-3</strain>
    </source>
</reference>
<accession>A6UWA6</accession>